<keyword evidence="1" id="KW-0472">Membrane</keyword>
<evidence type="ECO:0000313" key="3">
    <source>
        <dbReference type="EMBL" id="UOQ60334.1"/>
    </source>
</evidence>
<evidence type="ECO:0000256" key="1">
    <source>
        <dbReference type="SAM" id="Phobius"/>
    </source>
</evidence>
<keyword evidence="4" id="KW-1185">Reference proteome</keyword>
<organism evidence="3 4">
    <name type="scientific">Leucobacter rhizosphaerae</name>
    <dbReference type="NCBI Taxonomy" id="2932245"/>
    <lineage>
        <taxon>Bacteria</taxon>
        <taxon>Bacillati</taxon>
        <taxon>Actinomycetota</taxon>
        <taxon>Actinomycetes</taxon>
        <taxon>Micrococcales</taxon>
        <taxon>Microbacteriaceae</taxon>
        <taxon>Leucobacter</taxon>
    </lineage>
</organism>
<feature type="chain" id="PRO_5046368030" description="DUF5129 domain-containing protein" evidence="2">
    <location>
        <begin position="31"/>
        <end position="361"/>
    </location>
</feature>
<accession>A0ABY4FVK2</accession>
<reference evidence="3 4" key="1">
    <citation type="submission" date="2022-04" db="EMBL/GenBank/DDBJ databases">
        <title>Leucobacter sp. isolated from rhizosphere of onion.</title>
        <authorList>
            <person name="Won M."/>
            <person name="Lee C.-M."/>
            <person name="Woen H.-Y."/>
            <person name="Kwon S.-W."/>
        </authorList>
    </citation>
    <scope>NUCLEOTIDE SEQUENCE [LARGE SCALE GENOMIC DNA]</scope>
    <source>
        <strain evidence="3 4">H25R-14</strain>
    </source>
</reference>
<dbReference type="EMBL" id="CP095043">
    <property type="protein sequence ID" value="UOQ60334.1"/>
    <property type="molecule type" value="Genomic_DNA"/>
</dbReference>
<sequence>MRFLETIRSAAAATGIAAACLVGVAAPAVAAPVHAVTDANEIVEACGTQSVCLFDGATISNAPELASALPEGVRVIVIPEPNQAESVQSSVIATQVQAATGAETVIIIEDRAKDRFSVASDGDATAITEALYSQGESDGGIAVAAIGETLVPGSPAQAPGVGFDGTAVIFGAVALIAVAGATLGVILFARRRRNARGHTSRVRSARLEKELTAALNGEDGAYIQDSIEQLDRWSAPFPTIGPRVTGMTRHVSELFVRVHKRGSDQQLRLLQSKYKDTLSKLRKALNDDYYGDIVQNPQYWSNPEGRLAEVSLAIDSVDQQAVENIRQVNESRDLEFKVALDSLIQTVNQAKLSDVYTDREQ</sequence>
<evidence type="ECO:0000256" key="2">
    <source>
        <dbReference type="SAM" id="SignalP"/>
    </source>
</evidence>
<keyword evidence="1" id="KW-0812">Transmembrane</keyword>
<keyword evidence="1" id="KW-1133">Transmembrane helix</keyword>
<evidence type="ECO:0000313" key="4">
    <source>
        <dbReference type="Proteomes" id="UP000831775"/>
    </source>
</evidence>
<gene>
    <name evidence="3" type="ORF">MUN76_15075</name>
</gene>
<dbReference type="PROSITE" id="PS51257">
    <property type="entry name" value="PROKAR_LIPOPROTEIN"/>
    <property type="match status" value="1"/>
</dbReference>
<dbReference type="Proteomes" id="UP000831775">
    <property type="component" value="Chromosome"/>
</dbReference>
<dbReference type="RefSeq" id="WP_244685883.1">
    <property type="nucleotide sequence ID" value="NZ_CP095043.1"/>
</dbReference>
<name>A0ABY4FVK2_9MICO</name>
<evidence type="ECO:0008006" key="5">
    <source>
        <dbReference type="Google" id="ProtNLM"/>
    </source>
</evidence>
<feature type="transmembrane region" description="Helical" evidence="1">
    <location>
        <begin position="167"/>
        <end position="189"/>
    </location>
</feature>
<protein>
    <recommendedName>
        <fullName evidence="5">DUF5129 domain-containing protein</fullName>
    </recommendedName>
</protein>
<keyword evidence="2" id="KW-0732">Signal</keyword>
<proteinExistence type="predicted"/>
<feature type="signal peptide" evidence="2">
    <location>
        <begin position="1"/>
        <end position="30"/>
    </location>
</feature>